<gene>
    <name evidence="1" type="ORF">COT86_02265</name>
</gene>
<dbReference type="AlphaFoldDB" id="A0A2H0VN44"/>
<accession>A0A2H0VN44</accession>
<protein>
    <recommendedName>
        <fullName evidence="3">Nucleotidyl transferase AbiEii/AbiGii toxin family protein</fullName>
    </recommendedName>
</protein>
<reference evidence="2" key="1">
    <citation type="submission" date="2017-09" db="EMBL/GenBank/DDBJ databases">
        <title>Depth-based differentiation of microbial function through sediment-hosted aquifers and enrichment of novel symbionts in the deep terrestrial subsurface.</title>
        <authorList>
            <person name="Probst A.J."/>
            <person name="Ladd B."/>
            <person name="Jarett J.K."/>
            <person name="Geller-Mcgrath D.E."/>
            <person name="Sieber C.M.K."/>
            <person name="Emerson J.B."/>
            <person name="Anantharaman K."/>
            <person name="Thomas B.C."/>
            <person name="Malmstrom R."/>
            <person name="Stieglmeier M."/>
            <person name="Klingl A."/>
            <person name="Woyke T."/>
            <person name="Ryan C.M."/>
            <person name="Banfield J.F."/>
        </authorList>
    </citation>
    <scope>NUCLEOTIDE SEQUENCE [LARGE SCALE GENOMIC DNA]</scope>
</reference>
<proteinExistence type="predicted"/>
<organism evidence="1 2">
    <name type="scientific">Candidatus Collierbacteria bacterium CG10_big_fil_rev_8_21_14_0_10_43_36</name>
    <dbReference type="NCBI Taxonomy" id="1974534"/>
    <lineage>
        <taxon>Bacteria</taxon>
        <taxon>Candidatus Collieribacteriota</taxon>
    </lineage>
</organism>
<dbReference type="Pfam" id="PF08843">
    <property type="entry name" value="AbiEii"/>
    <property type="match status" value="1"/>
</dbReference>
<comment type="caution">
    <text evidence="1">The sequence shown here is derived from an EMBL/GenBank/DDBJ whole genome shotgun (WGS) entry which is preliminary data.</text>
</comment>
<name>A0A2H0VN44_9BACT</name>
<evidence type="ECO:0008006" key="3">
    <source>
        <dbReference type="Google" id="ProtNLM"/>
    </source>
</evidence>
<evidence type="ECO:0000313" key="2">
    <source>
        <dbReference type="Proteomes" id="UP000230730"/>
    </source>
</evidence>
<dbReference type="InterPro" id="IPR014942">
    <property type="entry name" value="AbiEii"/>
</dbReference>
<dbReference type="EMBL" id="PFAE01000037">
    <property type="protein sequence ID" value="PIR99759.1"/>
    <property type="molecule type" value="Genomic_DNA"/>
</dbReference>
<sequence>MHQNILTTEQTHLLSLIQKFSQEFYLVGGTALALQYGHRRSTDFDLFSQKAFDNYDIRRMINQDNKITNVRLEAVGKITLLVDSVKIMFLYFDFPVVHTIELDKVITMPDDLTIGAMKAYAMGRRSKWKDYADLYIAVIYYIQNENYPRHTYF</sequence>
<dbReference type="Proteomes" id="UP000230730">
    <property type="component" value="Unassembled WGS sequence"/>
</dbReference>
<evidence type="ECO:0000313" key="1">
    <source>
        <dbReference type="EMBL" id="PIR99759.1"/>
    </source>
</evidence>